<evidence type="ECO:0000256" key="2">
    <source>
        <dbReference type="ARBA" id="ARBA00022692"/>
    </source>
</evidence>
<evidence type="ECO:0000256" key="4">
    <source>
        <dbReference type="ARBA" id="ARBA00023136"/>
    </source>
</evidence>
<feature type="transmembrane region" description="Helical" evidence="5">
    <location>
        <begin position="245"/>
        <end position="266"/>
    </location>
</feature>
<keyword evidence="4 5" id="KW-0472">Membrane</keyword>
<evidence type="ECO:0000313" key="6">
    <source>
        <dbReference type="EMBL" id="SMD30749.1"/>
    </source>
</evidence>
<name>A0A8G2L7X2_PICTO</name>
<feature type="transmembrane region" description="Helical" evidence="5">
    <location>
        <begin position="148"/>
        <end position="172"/>
    </location>
</feature>
<dbReference type="GO" id="GO:0055085">
    <property type="term" value="P:transmembrane transport"/>
    <property type="evidence" value="ECO:0007669"/>
    <property type="project" value="InterPro"/>
</dbReference>
<keyword evidence="7" id="KW-1185">Reference proteome</keyword>
<dbReference type="InterPro" id="IPR004695">
    <property type="entry name" value="SLAC1/Mae1/Ssu1/TehA"/>
</dbReference>
<keyword evidence="3 5" id="KW-1133">Transmembrane helix</keyword>
<gene>
    <name evidence="6" type="ORF">SAMN02745355_0644</name>
</gene>
<sequence length="346" mass="39605">MKDRLINFFGSEWFGMAIATLAVAQTFFLASRYMENITLKYTGEIFFYLGIIIFLVIFILWTIRGLTIHDKKWSHWNNLTRLSFIALVPIILFVINHITIELYGINELMARLSLYNYFFSYFLALILGVLLGYRLYTKEINRNEINYAIIIPPLSIGTSIFLATPLIGYYHGTIAESIYFLVLMGLGIFFFLYIFIGSVALSGHVSNKSGSSLPTAMLPVGVSSLIIINLISINSFGAVIDHLPFSIYTVEFVSILLWGFEVWNFLVMMIIVFRKETFGYLSVWAYGFPLGLFATSTIKLEEVTKIVILGNIFIFIWVALFLLWFYGILNTYVFIRRGILGSHPDK</sequence>
<organism evidence="6 7">
    <name type="scientific">Picrophilus torridus (strain ATCC 700027 / DSM 9790 / JCM 10055 / NBRC 100828 / KAW 2/3)</name>
    <dbReference type="NCBI Taxonomy" id="1122961"/>
    <lineage>
        <taxon>Archaea</taxon>
        <taxon>Methanobacteriati</taxon>
        <taxon>Thermoplasmatota</taxon>
        <taxon>Thermoplasmata</taxon>
        <taxon>Thermoplasmatales</taxon>
        <taxon>Picrophilaceae</taxon>
        <taxon>Picrophilus</taxon>
    </lineage>
</organism>
<feature type="transmembrane region" description="Helical" evidence="5">
    <location>
        <begin position="117"/>
        <end position="136"/>
    </location>
</feature>
<evidence type="ECO:0000313" key="7">
    <source>
        <dbReference type="Proteomes" id="UP000192315"/>
    </source>
</evidence>
<evidence type="ECO:0000256" key="5">
    <source>
        <dbReference type="SAM" id="Phobius"/>
    </source>
</evidence>
<dbReference type="RefSeq" id="WP_084272612.1">
    <property type="nucleotide sequence ID" value="NZ_FWYE01000001.1"/>
</dbReference>
<feature type="transmembrane region" description="Helical" evidence="5">
    <location>
        <begin position="84"/>
        <end position="105"/>
    </location>
</feature>
<accession>A0A8G2L7X2</accession>
<feature type="transmembrane region" description="Helical" evidence="5">
    <location>
        <begin position="45"/>
        <end position="63"/>
    </location>
</feature>
<evidence type="ECO:0000256" key="3">
    <source>
        <dbReference type="ARBA" id="ARBA00022989"/>
    </source>
</evidence>
<comment type="caution">
    <text evidence="6">The sequence shown here is derived from an EMBL/GenBank/DDBJ whole genome shotgun (WGS) entry which is preliminary data.</text>
</comment>
<feature type="transmembrane region" description="Helical" evidence="5">
    <location>
        <begin position="306"/>
        <end position="329"/>
    </location>
</feature>
<feature type="transmembrane region" description="Helical" evidence="5">
    <location>
        <begin position="213"/>
        <end position="233"/>
    </location>
</feature>
<dbReference type="InterPro" id="IPR038665">
    <property type="entry name" value="Voltage-dep_anion_channel_sf"/>
</dbReference>
<dbReference type="EMBL" id="FWYE01000001">
    <property type="protein sequence ID" value="SMD30749.1"/>
    <property type="molecule type" value="Genomic_DNA"/>
</dbReference>
<protein>
    <submittedName>
        <fullName evidence="6">Tellurite resistance protein TehA</fullName>
    </submittedName>
</protein>
<dbReference type="Gene3D" id="1.50.10.150">
    <property type="entry name" value="Voltage-dependent anion channel"/>
    <property type="match status" value="1"/>
</dbReference>
<comment type="subcellular location">
    <subcellularLocation>
        <location evidence="1">Membrane</location>
        <topology evidence="1">Multi-pass membrane protein</topology>
    </subcellularLocation>
</comment>
<feature type="transmembrane region" description="Helical" evidence="5">
    <location>
        <begin position="278"/>
        <end position="300"/>
    </location>
</feature>
<dbReference type="AlphaFoldDB" id="A0A8G2L7X2"/>
<dbReference type="Proteomes" id="UP000192315">
    <property type="component" value="Unassembled WGS sequence"/>
</dbReference>
<evidence type="ECO:0000256" key="1">
    <source>
        <dbReference type="ARBA" id="ARBA00004141"/>
    </source>
</evidence>
<feature type="transmembrane region" description="Helical" evidence="5">
    <location>
        <begin position="178"/>
        <end position="201"/>
    </location>
</feature>
<dbReference type="GO" id="GO:0016020">
    <property type="term" value="C:membrane"/>
    <property type="evidence" value="ECO:0007669"/>
    <property type="project" value="UniProtKB-SubCell"/>
</dbReference>
<keyword evidence="2 5" id="KW-0812">Transmembrane</keyword>
<dbReference type="Pfam" id="PF03595">
    <property type="entry name" value="SLAC1"/>
    <property type="match status" value="1"/>
</dbReference>
<feature type="transmembrane region" description="Helical" evidence="5">
    <location>
        <begin position="12"/>
        <end position="33"/>
    </location>
</feature>
<reference evidence="6 7" key="1">
    <citation type="submission" date="2017-04" db="EMBL/GenBank/DDBJ databases">
        <authorList>
            <person name="Varghese N."/>
            <person name="Submissions S."/>
        </authorList>
    </citation>
    <scope>NUCLEOTIDE SEQUENCE [LARGE SCALE GENOMIC DNA]</scope>
    <source>
        <strain evidence="6 7">DSM 9789</strain>
    </source>
</reference>
<proteinExistence type="predicted"/>